<evidence type="ECO:0000256" key="3">
    <source>
        <dbReference type="ARBA" id="ARBA00022691"/>
    </source>
</evidence>
<dbReference type="NCBIfam" id="TIGR04337">
    <property type="entry name" value="AmmeMemoSam_rS"/>
    <property type="match status" value="1"/>
</dbReference>
<dbReference type="PANTHER" id="PTHR30352:SF5">
    <property type="entry name" value="PYRUVATE FORMATE-LYASE 1-ACTIVATING ENZYME"/>
    <property type="match status" value="1"/>
</dbReference>
<keyword evidence="3" id="KW-0949">S-adenosyl-L-methionine</keyword>
<evidence type="ECO:0000256" key="2">
    <source>
        <dbReference type="ARBA" id="ARBA00022485"/>
    </source>
</evidence>
<feature type="non-terminal residue" evidence="8">
    <location>
        <position position="1"/>
    </location>
</feature>
<dbReference type="InterPro" id="IPR034457">
    <property type="entry name" value="Organic_radical-activating"/>
</dbReference>
<evidence type="ECO:0000256" key="1">
    <source>
        <dbReference type="ARBA" id="ARBA00001966"/>
    </source>
</evidence>
<dbReference type="EMBL" id="BARS01006723">
    <property type="protein sequence ID" value="GAF72730.1"/>
    <property type="molecule type" value="Genomic_DNA"/>
</dbReference>
<evidence type="ECO:0000256" key="6">
    <source>
        <dbReference type="ARBA" id="ARBA00023014"/>
    </source>
</evidence>
<evidence type="ECO:0000313" key="8">
    <source>
        <dbReference type="EMBL" id="GAF72730.1"/>
    </source>
</evidence>
<dbReference type="GO" id="GO:0003824">
    <property type="term" value="F:catalytic activity"/>
    <property type="evidence" value="ECO:0007669"/>
    <property type="project" value="InterPro"/>
</dbReference>
<keyword evidence="6" id="KW-0411">Iron-sulfur</keyword>
<keyword evidence="5" id="KW-0408">Iron</keyword>
<keyword evidence="2" id="KW-0004">4Fe-4S</keyword>
<protein>
    <recommendedName>
        <fullName evidence="7">Radical SAM core domain-containing protein</fullName>
    </recommendedName>
</protein>
<feature type="domain" description="Radical SAM core" evidence="7">
    <location>
        <begin position="20"/>
        <end position="143"/>
    </location>
</feature>
<organism evidence="8">
    <name type="scientific">marine sediment metagenome</name>
    <dbReference type="NCBI Taxonomy" id="412755"/>
    <lineage>
        <taxon>unclassified sequences</taxon>
        <taxon>metagenomes</taxon>
        <taxon>ecological metagenomes</taxon>
    </lineage>
</organism>
<evidence type="ECO:0000256" key="5">
    <source>
        <dbReference type="ARBA" id="ARBA00023004"/>
    </source>
</evidence>
<dbReference type="Pfam" id="PF04055">
    <property type="entry name" value="Radical_SAM"/>
    <property type="match status" value="1"/>
</dbReference>
<dbReference type="GO" id="GO:0046872">
    <property type="term" value="F:metal ion binding"/>
    <property type="evidence" value="ECO:0007669"/>
    <property type="project" value="UniProtKB-KW"/>
</dbReference>
<evidence type="ECO:0000259" key="7">
    <source>
        <dbReference type="Pfam" id="PF04055"/>
    </source>
</evidence>
<proteinExistence type="predicted"/>
<dbReference type="PANTHER" id="PTHR30352">
    <property type="entry name" value="PYRUVATE FORMATE-LYASE-ACTIVATING ENZYME"/>
    <property type="match status" value="1"/>
</dbReference>
<dbReference type="InterPro" id="IPR027596">
    <property type="entry name" value="AmmeMemoSam_rS"/>
</dbReference>
<evidence type="ECO:0000256" key="4">
    <source>
        <dbReference type="ARBA" id="ARBA00022723"/>
    </source>
</evidence>
<dbReference type="GO" id="GO:0051539">
    <property type="term" value="F:4 iron, 4 sulfur cluster binding"/>
    <property type="evidence" value="ECO:0007669"/>
    <property type="project" value="UniProtKB-KW"/>
</dbReference>
<comment type="cofactor">
    <cofactor evidence="1">
        <name>[4Fe-4S] cluster</name>
        <dbReference type="ChEBI" id="CHEBI:49883"/>
    </cofactor>
</comment>
<reference evidence="8" key="1">
    <citation type="journal article" date="2014" name="Front. Microbiol.">
        <title>High frequency of phylogenetically diverse reductive dehalogenase-homologous genes in deep subseafloor sedimentary metagenomes.</title>
        <authorList>
            <person name="Kawai M."/>
            <person name="Futagami T."/>
            <person name="Toyoda A."/>
            <person name="Takaki Y."/>
            <person name="Nishi S."/>
            <person name="Hori S."/>
            <person name="Arai W."/>
            <person name="Tsubouchi T."/>
            <person name="Morono Y."/>
            <person name="Uchiyama I."/>
            <person name="Ito T."/>
            <person name="Fujiyama A."/>
            <person name="Inagaki F."/>
            <person name="Takami H."/>
        </authorList>
    </citation>
    <scope>NUCLEOTIDE SEQUENCE</scope>
    <source>
        <strain evidence="8">Expedition CK06-06</strain>
    </source>
</reference>
<sequence>WEISQANPEDSRAMLCPPKKLVELTKHYGCPSLAYTYTDPIIFYEYTYDTAKLARSANIRNALVTAGYINEQPWKQLLEYVDAANIDLKGITDDFYRRVCLGTLKPVQEALVLARESGILLEVTNLIIPTLNDKPEQIRELARWVKANLGRETPLHFSRFFPRYKMRHLPPTSLKTLDMAREIAIDEGLDYVYIGNILSKAGENTYCPGCKNLLIERKGYTILQNRLKRGCCPACGKEIYGVWQ</sequence>
<name>X0T9H1_9ZZZZ</name>
<dbReference type="AlphaFoldDB" id="X0T9H1"/>
<dbReference type="SUPFAM" id="SSF102114">
    <property type="entry name" value="Radical SAM enzymes"/>
    <property type="match status" value="1"/>
</dbReference>
<comment type="caution">
    <text evidence="8">The sequence shown here is derived from an EMBL/GenBank/DDBJ whole genome shotgun (WGS) entry which is preliminary data.</text>
</comment>
<dbReference type="InterPro" id="IPR058240">
    <property type="entry name" value="rSAM_sf"/>
</dbReference>
<dbReference type="Gene3D" id="3.20.20.70">
    <property type="entry name" value="Aldolase class I"/>
    <property type="match status" value="1"/>
</dbReference>
<accession>X0T9H1</accession>
<keyword evidence="4" id="KW-0479">Metal-binding</keyword>
<gene>
    <name evidence="8" type="ORF">S01H1_13045</name>
</gene>
<dbReference type="InterPro" id="IPR013785">
    <property type="entry name" value="Aldolase_TIM"/>
</dbReference>
<dbReference type="InterPro" id="IPR007197">
    <property type="entry name" value="rSAM"/>
</dbReference>